<dbReference type="InterPro" id="IPR041599">
    <property type="entry name" value="Gp138_N"/>
</dbReference>
<keyword evidence="3" id="KW-1185">Reference proteome</keyword>
<dbReference type="EMBL" id="MN184887">
    <property type="protein sequence ID" value="QEQ94904.1"/>
    <property type="molecule type" value="Genomic_DNA"/>
</dbReference>
<proteinExistence type="predicted"/>
<dbReference type="Proteomes" id="UP000326545">
    <property type="component" value="Segment"/>
</dbReference>
<sequence length="233" mass="25075">MAVVQRLDAAMGLFINKTLREFHTNVRGTVVDVDYSVPSVTVQPNASTEFSDGTIDAYPAVFDVPLQMPSGNAGKARLTMPIKAGDQVGLSFSERNEGSKTDMSTHGLFAGWAVSQIFSDGNAIAIDPDNVELWNDKVHFSLTPEGDYTLTGPVGTLKVDKAGVWTFDNGAAKFTAQTDGNFDMNGAKVTPDGNVITKSGTNLDEFYAWFKRHGHNYTWTDPAGTGTTQAPNT</sequence>
<organism evidence="2 3">
    <name type="scientific">Erwinia phage pEp_SNUABM_01</name>
    <dbReference type="NCBI Taxonomy" id="2601643"/>
    <lineage>
        <taxon>Viruses</taxon>
        <taxon>Duplodnaviria</taxon>
        <taxon>Heunggongvirae</taxon>
        <taxon>Uroviricota</taxon>
        <taxon>Caudoviricetes</taxon>
        <taxon>Vequintavirinae</taxon>
        <taxon>Henunavirus</taxon>
        <taxon>Henunavirus SNUABM01</taxon>
    </lineage>
</organism>
<dbReference type="Pfam" id="PF18352">
    <property type="entry name" value="Gp138_N"/>
    <property type="match status" value="1"/>
</dbReference>
<dbReference type="InterPro" id="IPR037026">
    <property type="entry name" value="Vgr_OB-fold_dom_sf"/>
</dbReference>
<feature type="domain" description="Phage protein Gp138 N-terminal" evidence="1">
    <location>
        <begin position="28"/>
        <end position="95"/>
    </location>
</feature>
<gene>
    <name evidence="2" type="ORF">pEpSNUABM01_078</name>
</gene>
<evidence type="ECO:0000259" key="1">
    <source>
        <dbReference type="Pfam" id="PF18352"/>
    </source>
</evidence>
<protein>
    <submittedName>
        <fullName evidence="2">Putative baseplate assembly protein</fullName>
    </submittedName>
</protein>
<evidence type="ECO:0000313" key="3">
    <source>
        <dbReference type="Proteomes" id="UP000326545"/>
    </source>
</evidence>
<dbReference type="Gene3D" id="2.40.50.230">
    <property type="entry name" value="Gp5 N-terminal domain"/>
    <property type="match status" value="1"/>
</dbReference>
<accession>A0A5J6DAK8</accession>
<reference evidence="2 3" key="1">
    <citation type="submission" date="2019-07" db="EMBL/GenBank/DDBJ databases">
        <title>Complete genome sequence of bacteriophages infecting Erwinia pyrifoliae.</title>
        <authorList>
            <person name="Kim S.G."/>
            <person name="Park S.C."/>
        </authorList>
    </citation>
    <scope>NUCLEOTIDE SEQUENCE [LARGE SCALE GENOMIC DNA]</scope>
</reference>
<name>A0A5J6DAK8_9CAUD</name>
<evidence type="ECO:0000313" key="2">
    <source>
        <dbReference type="EMBL" id="QEQ94904.1"/>
    </source>
</evidence>